<evidence type="ECO:0000256" key="1">
    <source>
        <dbReference type="SAM" id="MobiDB-lite"/>
    </source>
</evidence>
<dbReference type="GeneID" id="95391644"/>
<feature type="transmembrane region" description="Helical" evidence="2">
    <location>
        <begin position="67"/>
        <end position="83"/>
    </location>
</feature>
<evidence type="ECO:0000313" key="4">
    <source>
        <dbReference type="Proteomes" id="UP000579945"/>
    </source>
</evidence>
<protein>
    <submittedName>
        <fullName evidence="3">Uncharacterized protein</fullName>
    </submittedName>
</protein>
<sequence>MKSWRRSRPFWSGLLIVLAGAELLSIPFTLDALSVAILFGTVGATYLIALVMMIAGVLVWLQPGQRVFLGLVAILLSMASFVYSNLGGFLIGMGLGLLGGTLAIAWTPVSRPASRLDSLSLRDLPGAARKLVSSETLSRVGHWSRRGPASSRISASREPADPAAEPQRSPQ</sequence>
<dbReference type="EMBL" id="JACIBV010000001">
    <property type="protein sequence ID" value="MBB3729460.1"/>
    <property type="molecule type" value="Genomic_DNA"/>
</dbReference>
<keyword evidence="2" id="KW-1133">Transmembrane helix</keyword>
<feature type="transmembrane region" description="Helical" evidence="2">
    <location>
        <begin position="35"/>
        <end position="60"/>
    </location>
</feature>
<feature type="region of interest" description="Disordered" evidence="1">
    <location>
        <begin position="135"/>
        <end position="171"/>
    </location>
</feature>
<evidence type="ECO:0000313" key="3">
    <source>
        <dbReference type="EMBL" id="MBB3729460.1"/>
    </source>
</evidence>
<evidence type="ECO:0000256" key="2">
    <source>
        <dbReference type="SAM" id="Phobius"/>
    </source>
</evidence>
<keyword evidence="2" id="KW-0812">Transmembrane</keyword>
<comment type="caution">
    <text evidence="3">The sequence shown here is derived from an EMBL/GenBank/DDBJ whole genome shotgun (WGS) entry which is preliminary data.</text>
</comment>
<dbReference type="RefSeq" id="WP_183652778.1">
    <property type="nucleotide sequence ID" value="NZ_BAAAXX010000021.1"/>
</dbReference>
<keyword evidence="2" id="KW-0472">Membrane</keyword>
<reference evidence="3 4" key="1">
    <citation type="submission" date="2020-08" db="EMBL/GenBank/DDBJ databases">
        <title>Sequencing the genomes of 1000 actinobacteria strains.</title>
        <authorList>
            <person name="Klenk H.-P."/>
        </authorList>
    </citation>
    <scope>NUCLEOTIDE SEQUENCE [LARGE SCALE GENOMIC DNA]</scope>
    <source>
        <strain evidence="3 4">DSM 44320</strain>
    </source>
</reference>
<organism evidence="3 4">
    <name type="scientific">Nonomuraea dietziae</name>
    <dbReference type="NCBI Taxonomy" id="65515"/>
    <lineage>
        <taxon>Bacteria</taxon>
        <taxon>Bacillati</taxon>
        <taxon>Actinomycetota</taxon>
        <taxon>Actinomycetes</taxon>
        <taxon>Streptosporangiales</taxon>
        <taxon>Streptosporangiaceae</taxon>
        <taxon>Nonomuraea</taxon>
    </lineage>
</organism>
<dbReference type="InterPro" id="IPR046096">
    <property type="entry name" value="DUF6114"/>
</dbReference>
<gene>
    <name evidence="3" type="ORF">FHR33_005320</name>
</gene>
<dbReference type="Pfam" id="PF19609">
    <property type="entry name" value="DUF6114"/>
    <property type="match status" value="1"/>
</dbReference>
<name>A0A7W5VDG0_9ACTN</name>
<accession>A0A7W5VDG0</accession>
<proteinExistence type="predicted"/>
<dbReference type="AlphaFoldDB" id="A0A7W5VDG0"/>
<keyword evidence="4" id="KW-1185">Reference proteome</keyword>
<dbReference type="Proteomes" id="UP000579945">
    <property type="component" value="Unassembled WGS sequence"/>
</dbReference>